<dbReference type="AlphaFoldDB" id="A0A9N7YNI2"/>
<dbReference type="EMBL" id="CADEAL010001258">
    <property type="protein sequence ID" value="CAB1430699.1"/>
    <property type="molecule type" value="Genomic_DNA"/>
</dbReference>
<evidence type="ECO:0000313" key="2">
    <source>
        <dbReference type="Proteomes" id="UP001153269"/>
    </source>
</evidence>
<protein>
    <submittedName>
        <fullName evidence="1">Uncharacterized protein</fullName>
    </submittedName>
</protein>
<reference evidence="1" key="1">
    <citation type="submission" date="2020-03" db="EMBL/GenBank/DDBJ databases">
        <authorList>
            <person name="Weist P."/>
        </authorList>
    </citation>
    <scope>NUCLEOTIDE SEQUENCE</scope>
</reference>
<dbReference type="Proteomes" id="UP001153269">
    <property type="component" value="Unassembled WGS sequence"/>
</dbReference>
<gene>
    <name evidence="1" type="ORF">PLEPLA_LOCUS18685</name>
</gene>
<comment type="caution">
    <text evidence="1">The sequence shown here is derived from an EMBL/GenBank/DDBJ whole genome shotgun (WGS) entry which is preliminary data.</text>
</comment>
<organism evidence="1 2">
    <name type="scientific">Pleuronectes platessa</name>
    <name type="common">European plaice</name>
    <dbReference type="NCBI Taxonomy" id="8262"/>
    <lineage>
        <taxon>Eukaryota</taxon>
        <taxon>Metazoa</taxon>
        <taxon>Chordata</taxon>
        <taxon>Craniata</taxon>
        <taxon>Vertebrata</taxon>
        <taxon>Euteleostomi</taxon>
        <taxon>Actinopterygii</taxon>
        <taxon>Neopterygii</taxon>
        <taxon>Teleostei</taxon>
        <taxon>Neoteleostei</taxon>
        <taxon>Acanthomorphata</taxon>
        <taxon>Carangaria</taxon>
        <taxon>Pleuronectiformes</taxon>
        <taxon>Pleuronectoidei</taxon>
        <taxon>Pleuronectidae</taxon>
        <taxon>Pleuronectes</taxon>
    </lineage>
</organism>
<name>A0A9N7YNI2_PLEPL</name>
<keyword evidence="2" id="KW-1185">Reference proteome</keyword>
<evidence type="ECO:0000313" key="1">
    <source>
        <dbReference type="EMBL" id="CAB1430699.1"/>
    </source>
</evidence>
<sequence>METPAYQFSWLAGSLVELYHLFTTWFSSHHKGCLASPIVCLETLCQHHCNSCVIAPRAAVSPGYLVLMQAGDDRWPFRSRLSILSHGFSLLQIYRRDDVGMTASDRLRQSRIHCDGRSPEVCELPSGAHLAREGPEAVAVTSRAHFLLSAVDFSIGPGPANEDVIRSASSA</sequence>
<proteinExistence type="predicted"/>
<accession>A0A9N7YNI2</accession>